<reference evidence="12 13" key="1">
    <citation type="journal article" date="2011" name="Genome Res.">
        <title>Phylogeny-wide analysis of social amoeba genomes highlights ancient origins for complex intercellular communication.</title>
        <authorList>
            <person name="Heidel A.J."/>
            <person name="Lawal H.M."/>
            <person name="Felder M."/>
            <person name="Schilde C."/>
            <person name="Helps N.R."/>
            <person name="Tunggal B."/>
            <person name="Rivero F."/>
            <person name="John U."/>
            <person name="Schleicher M."/>
            <person name="Eichinger L."/>
            <person name="Platzer M."/>
            <person name="Noegel A.A."/>
            <person name="Schaap P."/>
            <person name="Gloeckner G."/>
        </authorList>
    </citation>
    <scope>NUCLEOTIDE SEQUENCE [LARGE SCALE GENOMIC DNA]</scope>
    <source>
        <strain evidence="13">ATCC 26659 / Pp 5 / PN500</strain>
    </source>
</reference>
<dbReference type="RefSeq" id="XP_020438492.1">
    <property type="nucleotide sequence ID" value="XM_020571218.1"/>
</dbReference>
<feature type="compositionally biased region" description="Polar residues" evidence="10">
    <location>
        <begin position="525"/>
        <end position="534"/>
    </location>
</feature>
<dbReference type="InterPro" id="IPR000719">
    <property type="entry name" value="Prot_kinase_dom"/>
</dbReference>
<proteinExistence type="predicted"/>
<feature type="compositionally biased region" description="Low complexity" evidence="10">
    <location>
        <begin position="309"/>
        <end position="329"/>
    </location>
</feature>
<comment type="catalytic activity">
    <reaction evidence="6">
        <text>L-threonyl-[protein] + ATP = O-phospho-L-threonyl-[protein] + ADP + H(+)</text>
        <dbReference type="Rhea" id="RHEA:46608"/>
        <dbReference type="Rhea" id="RHEA-COMP:11060"/>
        <dbReference type="Rhea" id="RHEA-COMP:11605"/>
        <dbReference type="ChEBI" id="CHEBI:15378"/>
        <dbReference type="ChEBI" id="CHEBI:30013"/>
        <dbReference type="ChEBI" id="CHEBI:30616"/>
        <dbReference type="ChEBI" id="CHEBI:61977"/>
        <dbReference type="ChEBI" id="CHEBI:456216"/>
        <dbReference type="EC" id="2.7.11.1"/>
    </reaction>
</comment>
<keyword evidence="2" id="KW-0723">Serine/threonine-protein kinase</keyword>
<comment type="caution">
    <text evidence="12">The sequence shown here is derived from an EMBL/GenBank/DDBJ whole genome shotgun (WGS) entry which is preliminary data.</text>
</comment>
<protein>
    <recommendedName>
        <fullName evidence="1">non-specific serine/threonine protein kinase</fullName>
        <ecNumber evidence="1">2.7.11.1</ecNumber>
    </recommendedName>
</protein>
<dbReference type="OMA" id="TTMGHNK"/>
<dbReference type="PROSITE" id="PS50011">
    <property type="entry name" value="PROTEIN_KINASE_DOM"/>
    <property type="match status" value="1"/>
</dbReference>
<dbReference type="InterPro" id="IPR008271">
    <property type="entry name" value="Ser/Thr_kinase_AS"/>
</dbReference>
<feature type="compositionally biased region" description="Polar residues" evidence="10">
    <location>
        <begin position="547"/>
        <end position="571"/>
    </location>
</feature>
<dbReference type="SMART" id="SM00220">
    <property type="entry name" value="S_TKc"/>
    <property type="match status" value="1"/>
</dbReference>
<dbReference type="FunCoup" id="D3AVR4">
    <property type="interactions" value="169"/>
</dbReference>
<dbReference type="CDD" id="cd05117">
    <property type="entry name" value="STKc_CAMK"/>
    <property type="match status" value="1"/>
</dbReference>
<evidence type="ECO:0000256" key="4">
    <source>
        <dbReference type="ARBA" id="ARBA00022777"/>
    </source>
</evidence>
<dbReference type="InParanoid" id="D3AVR4"/>
<evidence type="ECO:0000313" key="12">
    <source>
        <dbReference type="EMBL" id="EFA86387.1"/>
    </source>
</evidence>
<dbReference type="InterPro" id="IPR011009">
    <property type="entry name" value="Kinase-like_dom_sf"/>
</dbReference>
<accession>D3AVR4</accession>
<dbReference type="PANTHER" id="PTHR24347">
    <property type="entry name" value="SERINE/THREONINE-PROTEIN KINASE"/>
    <property type="match status" value="1"/>
</dbReference>
<evidence type="ECO:0000256" key="9">
    <source>
        <dbReference type="SAM" id="Coils"/>
    </source>
</evidence>
<dbReference type="AlphaFoldDB" id="D3AVR4"/>
<feature type="region of interest" description="Disordered" evidence="10">
    <location>
        <begin position="520"/>
        <end position="583"/>
    </location>
</feature>
<dbReference type="EC" id="2.7.11.1" evidence="1"/>
<dbReference type="GeneID" id="31355713"/>
<evidence type="ECO:0000256" key="8">
    <source>
        <dbReference type="PROSITE-ProRule" id="PRU10141"/>
    </source>
</evidence>
<feature type="binding site" evidence="8">
    <location>
        <position position="46"/>
    </location>
    <ligand>
        <name>ATP</name>
        <dbReference type="ChEBI" id="CHEBI:30616"/>
    </ligand>
</feature>
<evidence type="ECO:0000259" key="11">
    <source>
        <dbReference type="PROSITE" id="PS50011"/>
    </source>
</evidence>
<feature type="compositionally biased region" description="Low complexity" evidence="10">
    <location>
        <begin position="452"/>
        <end position="469"/>
    </location>
</feature>
<feature type="region of interest" description="Disordered" evidence="10">
    <location>
        <begin position="309"/>
        <end position="333"/>
    </location>
</feature>
<gene>
    <name evidence="12" type="primary">pXi</name>
    <name evidence="12" type="ORF">PPL_00179</name>
</gene>
<evidence type="ECO:0000313" key="13">
    <source>
        <dbReference type="Proteomes" id="UP000001396"/>
    </source>
</evidence>
<keyword evidence="13" id="KW-1185">Reference proteome</keyword>
<dbReference type="FunFam" id="1.10.510.10:FF:000571">
    <property type="entry name" value="Maternal embryonic leucine zipper kinase"/>
    <property type="match status" value="1"/>
</dbReference>
<dbReference type="FunFam" id="3.30.200.20:FF:000042">
    <property type="entry name" value="Aurora kinase A"/>
    <property type="match status" value="1"/>
</dbReference>
<feature type="region of interest" description="Disordered" evidence="10">
    <location>
        <begin position="358"/>
        <end position="392"/>
    </location>
</feature>
<keyword evidence="4" id="KW-0808">Transferase</keyword>
<feature type="compositionally biased region" description="Basic and acidic residues" evidence="10">
    <location>
        <begin position="572"/>
        <end position="583"/>
    </location>
</feature>
<evidence type="ECO:0000256" key="10">
    <source>
        <dbReference type="SAM" id="MobiDB-lite"/>
    </source>
</evidence>
<keyword evidence="4" id="KW-0418">Kinase</keyword>
<evidence type="ECO:0000256" key="6">
    <source>
        <dbReference type="ARBA" id="ARBA00047899"/>
    </source>
</evidence>
<dbReference type="PROSITE" id="PS00108">
    <property type="entry name" value="PROTEIN_KINASE_ST"/>
    <property type="match status" value="1"/>
</dbReference>
<evidence type="ECO:0000256" key="7">
    <source>
        <dbReference type="ARBA" id="ARBA00048679"/>
    </source>
</evidence>
<dbReference type="STRING" id="670386.D3AVR4"/>
<feature type="coiled-coil region" evidence="9">
    <location>
        <begin position="620"/>
        <end position="647"/>
    </location>
</feature>
<keyword evidence="5 8" id="KW-0067">ATP-binding</keyword>
<dbReference type="InterPro" id="IPR017441">
    <property type="entry name" value="Protein_kinase_ATP_BS"/>
</dbReference>
<name>D3AVR4_HETP5</name>
<dbReference type="Pfam" id="PF00069">
    <property type="entry name" value="Pkinase"/>
    <property type="match status" value="1"/>
</dbReference>
<keyword evidence="3 8" id="KW-0547">Nucleotide-binding</keyword>
<sequence length="649" mass="72079">MKNLIKGSLNTGIQKSYDIGAQLGTGKFSVVKSATEKSSGKQWAIKIMRKSVVEEQNLIKEVEIMLDIKHQNIIALKEIYETDTDLALVLELVTGGELFDKIVERNSYTEEDASKLVNTLIKVISYLHSKDIVHCDLKPENLLYSDNSENAVIKLCDFGLSQRCAAGEQLRSMIGTATYMAPEISAFTGYGKPVDMWALGVIIYILLCGFPPFDETTGWNLEFPSPEWDNISDSAKDLIKSLLVVDPAKRLTAQQAMKNVWISGVNTGKQSIIGTLKTLREFNTLRRTGTTMGHNKTPSRSSVFELFPSLTPSTPTTTNVTSTATSTNNVEPTPTKIEKLDFTKNLEEESRFNKTFENENYSDVESPICNNNNNNSNSNNNNSNNNNISSSNNSVELNIGEIQNQRLNSVRICNSNSSSSSSLLKELDQETTVFQAILKKQLMSSLENTTASGGDSSMGDLSSDTSTLSDNERVVSPDMLSTASGDGGIFVESNERQTLLEQLRQEREMSARLRLELSEARKSSFKQQPTESFTSININSSSNSNSYTASGQLSLSIPLSAGGSNNNSDNEATNKSDKKDKSKYGVDRIIQDLQSDIEKLHLPKETNDKLNNLMLTYRLKNQEKSVKLQLERQKEKYKKLKSQLKKIQK</sequence>
<dbReference type="Proteomes" id="UP000001396">
    <property type="component" value="Unassembled WGS sequence"/>
</dbReference>
<feature type="compositionally biased region" description="Low complexity" evidence="10">
    <location>
        <begin position="370"/>
        <end position="392"/>
    </location>
</feature>
<dbReference type="SUPFAM" id="SSF56112">
    <property type="entry name" value="Protein kinase-like (PK-like)"/>
    <property type="match status" value="1"/>
</dbReference>
<evidence type="ECO:0000256" key="1">
    <source>
        <dbReference type="ARBA" id="ARBA00012513"/>
    </source>
</evidence>
<comment type="catalytic activity">
    <reaction evidence="7">
        <text>L-seryl-[protein] + ATP = O-phospho-L-seryl-[protein] + ADP + H(+)</text>
        <dbReference type="Rhea" id="RHEA:17989"/>
        <dbReference type="Rhea" id="RHEA-COMP:9863"/>
        <dbReference type="Rhea" id="RHEA-COMP:11604"/>
        <dbReference type="ChEBI" id="CHEBI:15378"/>
        <dbReference type="ChEBI" id="CHEBI:29999"/>
        <dbReference type="ChEBI" id="CHEBI:30616"/>
        <dbReference type="ChEBI" id="CHEBI:83421"/>
        <dbReference type="ChEBI" id="CHEBI:456216"/>
        <dbReference type="EC" id="2.7.11.1"/>
    </reaction>
</comment>
<keyword evidence="9" id="KW-0175">Coiled coil</keyword>
<organism evidence="12 13">
    <name type="scientific">Heterostelium pallidum (strain ATCC 26659 / Pp 5 / PN500)</name>
    <name type="common">Cellular slime mold</name>
    <name type="synonym">Polysphondylium pallidum</name>
    <dbReference type="NCBI Taxonomy" id="670386"/>
    <lineage>
        <taxon>Eukaryota</taxon>
        <taxon>Amoebozoa</taxon>
        <taxon>Evosea</taxon>
        <taxon>Eumycetozoa</taxon>
        <taxon>Dictyostelia</taxon>
        <taxon>Acytosteliales</taxon>
        <taxon>Acytosteliaceae</taxon>
        <taxon>Heterostelium</taxon>
    </lineage>
</organism>
<dbReference type="Gene3D" id="3.30.200.20">
    <property type="entry name" value="Phosphorylase Kinase, domain 1"/>
    <property type="match status" value="1"/>
</dbReference>
<feature type="region of interest" description="Disordered" evidence="10">
    <location>
        <begin position="448"/>
        <end position="489"/>
    </location>
</feature>
<dbReference type="GO" id="GO:0004674">
    <property type="term" value="F:protein serine/threonine kinase activity"/>
    <property type="evidence" value="ECO:0007669"/>
    <property type="project" value="UniProtKB-KW"/>
</dbReference>
<evidence type="ECO:0000256" key="5">
    <source>
        <dbReference type="ARBA" id="ARBA00022840"/>
    </source>
</evidence>
<feature type="compositionally biased region" description="Low complexity" evidence="10">
    <location>
        <begin position="535"/>
        <end position="546"/>
    </location>
</feature>
<dbReference type="GO" id="GO:0005524">
    <property type="term" value="F:ATP binding"/>
    <property type="evidence" value="ECO:0007669"/>
    <property type="project" value="UniProtKB-UniRule"/>
</dbReference>
<dbReference type="EMBL" id="ADBJ01000002">
    <property type="protein sequence ID" value="EFA86387.1"/>
    <property type="molecule type" value="Genomic_DNA"/>
</dbReference>
<evidence type="ECO:0000256" key="3">
    <source>
        <dbReference type="ARBA" id="ARBA00022741"/>
    </source>
</evidence>
<evidence type="ECO:0000256" key="2">
    <source>
        <dbReference type="ARBA" id="ARBA00022527"/>
    </source>
</evidence>
<feature type="domain" description="Protein kinase" evidence="11">
    <location>
        <begin position="17"/>
        <end position="262"/>
    </location>
</feature>
<dbReference type="Gene3D" id="1.10.510.10">
    <property type="entry name" value="Transferase(Phosphotransferase) domain 1"/>
    <property type="match status" value="1"/>
</dbReference>
<dbReference type="PROSITE" id="PS00107">
    <property type="entry name" value="PROTEIN_KINASE_ATP"/>
    <property type="match status" value="1"/>
</dbReference>